<evidence type="ECO:0000256" key="1">
    <source>
        <dbReference type="ARBA" id="ARBA00022603"/>
    </source>
</evidence>
<feature type="binding site" evidence="5">
    <location>
        <begin position="121"/>
        <end position="125"/>
    </location>
    <ligand>
        <name>S-adenosyl-L-methionine</name>
        <dbReference type="ChEBI" id="CHEBI:59789"/>
    </ligand>
</feature>
<dbReference type="InterPro" id="IPR050320">
    <property type="entry name" value="N5-glutamine_MTase"/>
</dbReference>
<keyword evidence="2 5" id="KW-0808">Transferase</keyword>
<feature type="domain" description="Release factor glutamine methyltransferase N-terminal" evidence="7">
    <location>
        <begin position="5"/>
        <end position="76"/>
    </location>
</feature>
<dbReference type="SUPFAM" id="SSF53335">
    <property type="entry name" value="S-adenosyl-L-methionine-dependent methyltransferases"/>
    <property type="match status" value="1"/>
</dbReference>
<dbReference type="EMBL" id="LNOI01000001">
    <property type="protein sequence ID" value="KUY20783.1"/>
    <property type="molecule type" value="Genomic_DNA"/>
</dbReference>
<comment type="catalytic activity">
    <reaction evidence="4 5">
        <text>L-glutaminyl-[peptide chain release factor] + S-adenosyl-L-methionine = N(5)-methyl-L-glutaminyl-[peptide chain release factor] + S-adenosyl-L-homocysteine + H(+)</text>
        <dbReference type="Rhea" id="RHEA:42896"/>
        <dbReference type="Rhea" id="RHEA-COMP:10271"/>
        <dbReference type="Rhea" id="RHEA-COMP:10272"/>
        <dbReference type="ChEBI" id="CHEBI:15378"/>
        <dbReference type="ChEBI" id="CHEBI:30011"/>
        <dbReference type="ChEBI" id="CHEBI:57856"/>
        <dbReference type="ChEBI" id="CHEBI:59789"/>
        <dbReference type="ChEBI" id="CHEBI:61891"/>
        <dbReference type="EC" id="2.1.1.297"/>
    </reaction>
</comment>
<dbReference type="PANTHER" id="PTHR18895">
    <property type="entry name" value="HEMK METHYLTRANSFERASE"/>
    <property type="match status" value="1"/>
</dbReference>
<dbReference type="NCBIfam" id="TIGR00536">
    <property type="entry name" value="hemK_fam"/>
    <property type="match status" value="1"/>
</dbReference>
<dbReference type="InterPro" id="IPR040758">
    <property type="entry name" value="PrmC_N"/>
</dbReference>
<dbReference type="NCBIfam" id="TIGR03534">
    <property type="entry name" value="RF_mod_PrmC"/>
    <property type="match status" value="1"/>
</dbReference>
<dbReference type="HAMAP" id="MF_02126">
    <property type="entry name" value="RF_methyltr_PrmC"/>
    <property type="match status" value="1"/>
</dbReference>
<keyword evidence="3 5" id="KW-0949">S-adenosyl-L-methionine</keyword>
<feature type="binding site" evidence="5">
    <location>
        <position position="186"/>
    </location>
    <ligand>
        <name>S-adenosyl-L-methionine</name>
        <dbReference type="ChEBI" id="CHEBI:59789"/>
    </ligand>
</feature>
<dbReference type="Proteomes" id="UP000064412">
    <property type="component" value="Unassembled WGS sequence"/>
</dbReference>
<dbReference type="InterPro" id="IPR019874">
    <property type="entry name" value="RF_methyltr_PrmC"/>
</dbReference>
<feature type="domain" description="Methyltransferase small" evidence="6">
    <location>
        <begin position="103"/>
        <end position="190"/>
    </location>
</feature>
<evidence type="ECO:0000313" key="9">
    <source>
        <dbReference type="Proteomes" id="UP000064412"/>
    </source>
</evidence>
<dbReference type="PANTHER" id="PTHR18895:SF74">
    <property type="entry name" value="MTRF1L RELEASE FACTOR GLUTAMINE METHYLTRANSFERASE"/>
    <property type="match status" value="1"/>
</dbReference>
<feature type="binding site" evidence="5">
    <location>
        <position position="144"/>
    </location>
    <ligand>
        <name>S-adenosyl-L-methionine</name>
        <dbReference type="ChEBI" id="CHEBI:59789"/>
    </ligand>
</feature>
<dbReference type="InterPro" id="IPR004556">
    <property type="entry name" value="HemK-like"/>
</dbReference>
<dbReference type="GO" id="GO:0102559">
    <property type="term" value="F:peptide chain release factor N(5)-glutamine methyltransferase activity"/>
    <property type="evidence" value="ECO:0007669"/>
    <property type="project" value="UniProtKB-EC"/>
</dbReference>
<dbReference type="AlphaFoldDB" id="A0ABD4DRG1"/>
<dbReference type="PROSITE" id="PS00092">
    <property type="entry name" value="N6_MTASE"/>
    <property type="match status" value="1"/>
</dbReference>
<organism evidence="8 9">
    <name type="scientific">Elizabethkingia miricola</name>
    <name type="common">Chryseobacterium miricola</name>
    <dbReference type="NCBI Taxonomy" id="172045"/>
    <lineage>
        <taxon>Bacteria</taxon>
        <taxon>Pseudomonadati</taxon>
        <taxon>Bacteroidota</taxon>
        <taxon>Flavobacteriia</taxon>
        <taxon>Flavobacteriales</taxon>
        <taxon>Weeksellaceae</taxon>
        <taxon>Elizabethkingia</taxon>
    </lineage>
</organism>
<keyword evidence="1 5" id="KW-0489">Methyltransferase</keyword>
<dbReference type="CDD" id="cd02440">
    <property type="entry name" value="AdoMet_MTases"/>
    <property type="match status" value="1"/>
</dbReference>
<accession>A0ABD4DRG1</accession>
<evidence type="ECO:0000256" key="5">
    <source>
        <dbReference type="HAMAP-Rule" id="MF_02126"/>
    </source>
</evidence>
<comment type="caution">
    <text evidence="5">Lacks conserved residue(s) required for the propagation of feature annotation.</text>
</comment>
<dbReference type="Gene3D" id="3.40.50.150">
    <property type="entry name" value="Vaccinia Virus protein VP39"/>
    <property type="match status" value="1"/>
</dbReference>
<dbReference type="InterPro" id="IPR002052">
    <property type="entry name" value="DNA_methylase_N6_adenine_CS"/>
</dbReference>
<feature type="binding site" evidence="5">
    <location>
        <begin position="186"/>
        <end position="189"/>
    </location>
    <ligand>
        <name>substrate</name>
    </ligand>
</feature>
<name>A0ABD4DRG1_ELIMR</name>
<evidence type="ECO:0000259" key="6">
    <source>
        <dbReference type="Pfam" id="PF05175"/>
    </source>
</evidence>
<evidence type="ECO:0000256" key="4">
    <source>
        <dbReference type="ARBA" id="ARBA00048391"/>
    </source>
</evidence>
<proteinExistence type="inferred from homology"/>
<comment type="similarity">
    <text evidence="5">Belongs to the protein N5-glutamine methyltransferase family. PrmC subfamily.</text>
</comment>
<evidence type="ECO:0000256" key="2">
    <source>
        <dbReference type="ARBA" id="ARBA00022679"/>
    </source>
</evidence>
<protein>
    <recommendedName>
        <fullName evidence="5">Release factor glutamine methyltransferase</fullName>
        <shortName evidence="5">RF MTase</shortName>
        <ecNumber evidence="5">2.1.1.297</ecNumber>
    </recommendedName>
    <alternativeName>
        <fullName evidence="5">N5-glutamine methyltransferase PrmC</fullName>
    </alternativeName>
    <alternativeName>
        <fullName evidence="5">Protein-(glutamine-N5) MTase PrmC</fullName>
    </alternativeName>
    <alternativeName>
        <fullName evidence="5">Protein-glutamine N-methyltransferase PrmC</fullName>
    </alternativeName>
</protein>
<gene>
    <name evidence="5" type="primary">prmC</name>
    <name evidence="8" type="ORF">ATB95_07730</name>
</gene>
<comment type="function">
    <text evidence="5">Methylates the class 1 translation termination release factors RF1/PrfA and RF2/PrfB on the glutamine residue of the universally conserved GGQ motif.</text>
</comment>
<evidence type="ECO:0000259" key="7">
    <source>
        <dbReference type="Pfam" id="PF17827"/>
    </source>
</evidence>
<dbReference type="GO" id="GO:0032259">
    <property type="term" value="P:methylation"/>
    <property type="evidence" value="ECO:0007669"/>
    <property type="project" value="UniProtKB-KW"/>
</dbReference>
<dbReference type="EC" id="2.1.1.297" evidence="5"/>
<evidence type="ECO:0000256" key="3">
    <source>
        <dbReference type="ARBA" id="ARBA00022691"/>
    </source>
</evidence>
<dbReference type="Pfam" id="PF05175">
    <property type="entry name" value="MTS"/>
    <property type="match status" value="1"/>
</dbReference>
<evidence type="ECO:0000313" key="8">
    <source>
        <dbReference type="EMBL" id="KUY20783.1"/>
    </source>
</evidence>
<dbReference type="InterPro" id="IPR029063">
    <property type="entry name" value="SAM-dependent_MTases_sf"/>
</dbReference>
<dbReference type="Gene3D" id="1.10.8.10">
    <property type="entry name" value="DNA helicase RuvA subunit, C-terminal domain"/>
    <property type="match status" value="1"/>
</dbReference>
<dbReference type="InterPro" id="IPR007848">
    <property type="entry name" value="Small_mtfrase_dom"/>
</dbReference>
<comment type="caution">
    <text evidence="8">The sequence shown here is derived from an EMBL/GenBank/DDBJ whole genome shotgun (WGS) entry which is preliminary data.</text>
</comment>
<reference evidence="8 9" key="1">
    <citation type="submission" date="2015-11" db="EMBL/GenBank/DDBJ databases">
        <authorList>
            <person name="Nicholson A.C."/>
            <person name="Humrighouse B.W."/>
            <person name="Graziano J."/>
            <person name="Lasker B."/>
            <person name="Whitney A.M."/>
            <person name="Mcquiston J.R."/>
        </authorList>
    </citation>
    <scope>NUCLEOTIDE SEQUENCE [LARGE SCALE GENOMIC DNA]</scope>
    <source>
        <strain evidence="8 9">G4071</strain>
    </source>
</reference>
<sequence>MKIQELQQLYSKELTQSYSENEIQKLFTYFAEEYLQYNSIQLKMYADQEVEEAQKLQFTQALEELKSGKPYQQILGKAYFYGEEFFVNENVLIPRPETEELIELILEKLPSDKELKILDIGTGSGCIAITIAKHLKHANVYALDYSGKALEIAKKNAILHQTEIQFIQQDYLNSHLPEIFDVIISNPPYIGTEEEIDIENSVKDFEPMMALFAPENDVLSFYRKIANDTETSLSNEGFVFLEINQKLGPETLELYKHKLSEAHLLKDISGNDRMIWGRK</sequence>
<dbReference type="RefSeq" id="WP_059344442.1">
    <property type="nucleotide sequence ID" value="NZ_CP140570.1"/>
</dbReference>
<dbReference type="Pfam" id="PF17827">
    <property type="entry name" value="PrmC_N"/>
    <property type="match status" value="1"/>
</dbReference>